<name>A0A7S6SXD3_9PHYC</name>
<proteinExistence type="predicted"/>
<feature type="compositionally biased region" description="Acidic residues" evidence="1">
    <location>
        <begin position="36"/>
        <end position="71"/>
    </location>
</feature>
<dbReference type="EMBL" id="MK522034">
    <property type="protein sequence ID" value="QOR60183.1"/>
    <property type="molecule type" value="Genomic_DNA"/>
</dbReference>
<sequence length="95" mass="10585">MDPKVILFTLVTIIIISALLHYFVFKKSEEPKPEVDFEEEVEEVEEPSPDAVDEVMTGGDDEPVPDEDETSLETAPADGETVDQNDVVEGYTLKK</sequence>
<accession>A0A7S6SXD3</accession>
<reference evidence="3" key="1">
    <citation type="submission" date="2019-02" db="EMBL/GenBank/DDBJ databases">
        <authorList>
            <person name="Bachy C."/>
            <person name="Yung C.-M."/>
            <person name="Roux S."/>
            <person name="Sullivan M.B."/>
            <person name="Worden A.Z."/>
        </authorList>
    </citation>
    <scope>NUCLEOTIDE SEQUENCE</scope>
    <source>
        <strain evidence="3">BII-V1</strain>
    </source>
</reference>
<protein>
    <submittedName>
        <fullName evidence="3">Uncharacterized protein</fullName>
    </submittedName>
</protein>
<evidence type="ECO:0000256" key="1">
    <source>
        <dbReference type="SAM" id="MobiDB-lite"/>
    </source>
</evidence>
<feature type="region of interest" description="Disordered" evidence="1">
    <location>
        <begin position="31"/>
        <end position="95"/>
    </location>
</feature>
<keyword evidence="2" id="KW-0812">Transmembrane</keyword>
<evidence type="ECO:0000256" key="2">
    <source>
        <dbReference type="SAM" id="Phobius"/>
    </source>
</evidence>
<evidence type="ECO:0000313" key="3">
    <source>
        <dbReference type="EMBL" id="QOR60183.1"/>
    </source>
</evidence>
<feature type="transmembrane region" description="Helical" evidence="2">
    <location>
        <begin position="6"/>
        <end position="25"/>
    </location>
</feature>
<organism evidence="3">
    <name type="scientific">Bathycoccus sp. RCC716 virus 1</name>
    <dbReference type="NCBI Taxonomy" id="2530038"/>
    <lineage>
        <taxon>Viruses</taxon>
        <taxon>Varidnaviria</taxon>
        <taxon>Bamfordvirae</taxon>
        <taxon>Nucleocytoviricota</taxon>
        <taxon>Megaviricetes</taxon>
        <taxon>Algavirales</taxon>
        <taxon>Phycodnaviridae</taxon>
        <taxon>Prasinovirus</taxon>
    </lineage>
</organism>
<keyword evidence="2" id="KW-0472">Membrane</keyword>
<keyword evidence="2" id="KW-1133">Transmembrane helix</keyword>